<dbReference type="InterPro" id="IPR014729">
    <property type="entry name" value="Rossmann-like_a/b/a_fold"/>
</dbReference>
<keyword evidence="11" id="KW-1185">Reference proteome</keyword>
<dbReference type="Proteomes" id="UP001366166">
    <property type="component" value="Chromosome"/>
</dbReference>
<evidence type="ECO:0000256" key="2">
    <source>
        <dbReference type="ARBA" id="ARBA00022490"/>
    </source>
</evidence>
<dbReference type="InterPro" id="IPR012094">
    <property type="entry name" value="tRNA_Ile_lys_synt"/>
</dbReference>
<dbReference type="SUPFAM" id="SSF56037">
    <property type="entry name" value="PheT/TilS domain"/>
    <property type="match status" value="1"/>
</dbReference>
<keyword evidence="3 8" id="KW-0436">Ligase</keyword>
<comment type="function">
    <text evidence="8">Ligates lysine onto the cytidine present at position 34 of the AUA codon-specific tRNA(Ile) that contains the anticodon CAU, in an ATP-dependent manner. Cytidine is converted to lysidine, thus changing the amino acid specificity of the tRNA from methionine to isoleucine.</text>
</comment>
<keyword evidence="2 8" id="KW-0963">Cytoplasm</keyword>
<dbReference type="Gene3D" id="3.40.50.620">
    <property type="entry name" value="HUPs"/>
    <property type="match status" value="1"/>
</dbReference>
<evidence type="ECO:0000256" key="7">
    <source>
        <dbReference type="ARBA" id="ARBA00048539"/>
    </source>
</evidence>
<keyword evidence="5 8" id="KW-0547">Nucleotide-binding</keyword>
<dbReference type="NCBIfam" id="TIGR02433">
    <property type="entry name" value="lysidine_TilS_C"/>
    <property type="match status" value="1"/>
</dbReference>
<dbReference type="InterPro" id="IPR012796">
    <property type="entry name" value="Lysidine-tRNA-synth_C"/>
</dbReference>
<dbReference type="GO" id="GO:0032267">
    <property type="term" value="F:tRNA(Ile)-lysidine synthase activity"/>
    <property type="evidence" value="ECO:0007669"/>
    <property type="project" value="UniProtKB-EC"/>
</dbReference>
<dbReference type="InterPro" id="IPR015262">
    <property type="entry name" value="tRNA_Ile_lys_synt_subst-bd"/>
</dbReference>
<feature type="binding site" evidence="8">
    <location>
        <begin position="7"/>
        <end position="12"/>
    </location>
    <ligand>
        <name>ATP</name>
        <dbReference type="ChEBI" id="CHEBI:30616"/>
    </ligand>
</feature>
<evidence type="ECO:0000256" key="5">
    <source>
        <dbReference type="ARBA" id="ARBA00022741"/>
    </source>
</evidence>
<organism evidence="10 11">
    <name type="scientific">Desulfoferula mesophila</name>
    <dbReference type="NCBI Taxonomy" id="3058419"/>
    <lineage>
        <taxon>Bacteria</taxon>
        <taxon>Pseudomonadati</taxon>
        <taxon>Thermodesulfobacteriota</taxon>
        <taxon>Desulfarculia</taxon>
        <taxon>Desulfarculales</taxon>
        <taxon>Desulfarculaceae</taxon>
        <taxon>Desulfoferula</taxon>
    </lineage>
</organism>
<evidence type="ECO:0000256" key="6">
    <source>
        <dbReference type="ARBA" id="ARBA00022840"/>
    </source>
</evidence>
<dbReference type="KEGG" id="dmp:FAK_33300"/>
<gene>
    <name evidence="8 10" type="primary">tilS</name>
    <name evidence="10" type="ORF">FAK_33300</name>
</gene>
<feature type="domain" description="Lysidine-tRNA(Ile) synthetase C-terminal" evidence="9">
    <location>
        <begin position="354"/>
        <end position="426"/>
    </location>
</feature>
<dbReference type="GO" id="GO:0006400">
    <property type="term" value="P:tRNA modification"/>
    <property type="evidence" value="ECO:0007669"/>
    <property type="project" value="UniProtKB-UniRule"/>
</dbReference>
<evidence type="ECO:0000256" key="8">
    <source>
        <dbReference type="HAMAP-Rule" id="MF_01161"/>
    </source>
</evidence>
<dbReference type="InterPro" id="IPR012795">
    <property type="entry name" value="tRNA_Ile_lys_synt_N"/>
</dbReference>
<evidence type="ECO:0000313" key="10">
    <source>
        <dbReference type="EMBL" id="BEQ16264.1"/>
    </source>
</evidence>
<dbReference type="AlphaFoldDB" id="A0AAU9EP12"/>
<reference evidence="11" key="1">
    <citation type="journal article" date="2023" name="Arch. Microbiol.">
        <title>Desulfoferula mesophilus gen. nov. sp. nov., a mesophilic sulfate-reducing bacterium isolated from a brackish lake sediment.</title>
        <authorList>
            <person name="Watanabe T."/>
            <person name="Yabe T."/>
            <person name="Tsuji J.M."/>
            <person name="Fukui M."/>
        </authorList>
    </citation>
    <scope>NUCLEOTIDE SEQUENCE [LARGE SCALE GENOMIC DNA]</scope>
    <source>
        <strain evidence="11">12FAK</strain>
    </source>
</reference>
<comment type="catalytic activity">
    <reaction evidence="7 8">
        <text>cytidine(34) in tRNA(Ile2) + L-lysine + ATP = lysidine(34) in tRNA(Ile2) + AMP + diphosphate + H(+)</text>
        <dbReference type="Rhea" id="RHEA:43744"/>
        <dbReference type="Rhea" id="RHEA-COMP:10625"/>
        <dbReference type="Rhea" id="RHEA-COMP:10670"/>
        <dbReference type="ChEBI" id="CHEBI:15378"/>
        <dbReference type="ChEBI" id="CHEBI:30616"/>
        <dbReference type="ChEBI" id="CHEBI:32551"/>
        <dbReference type="ChEBI" id="CHEBI:33019"/>
        <dbReference type="ChEBI" id="CHEBI:82748"/>
        <dbReference type="ChEBI" id="CHEBI:83665"/>
        <dbReference type="ChEBI" id="CHEBI:456215"/>
        <dbReference type="EC" id="6.3.4.19"/>
    </reaction>
</comment>
<dbReference type="GO" id="GO:0005524">
    <property type="term" value="F:ATP binding"/>
    <property type="evidence" value="ECO:0007669"/>
    <property type="project" value="UniProtKB-UniRule"/>
</dbReference>
<dbReference type="PANTHER" id="PTHR43033">
    <property type="entry name" value="TRNA(ILE)-LYSIDINE SYNTHASE-RELATED"/>
    <property type="match status" value="1"/>
</dbReference>
<keyword evidence="4 8" id="KW-0819">tRNA processing</keyword>
<evidence type="ECO:0000259" key="9">
    <source>
        <dbReference type="SMART" id="SM00977"/>
    </source>
</evidence>
<dbReference type="HAMAP" id="MF_01161">
    <property type="entry name" value="tRNA_Ile_lys_synt"/>
    <property type="match status" value="1"/>
</dbReference>
<dbReference type="SUPFAM" id="SSF52402">
    <property type="entry name" value="Adenine nucleotide alpha hydrolases-like"/>
    <property type="match status" value="1"/>
</dbReference>
<dbReference type="Pfam" id="PF11734">
    <property type="entry name" value="TilS_C"/>
    <property type="match status" value="1"/>
</dbReference>
<name>A0AAU9EP12_9BACT</name>
<dbReference type="Pfam" id="PF09179">
    <property type="entry name" value="TilS"/>
    <property type="match status" value="1"/>
</dbReference>
<evidence type="ECO:0000256" key="1">
    <source>
        <dbReference type="ARBA" id="ARBA00004496"/>
    </source>
</evidence>
<dbReference type="EMBL" id="AP028679">
    <property type="protein sequence ID" value="BEQ16264.1"/>
    <property type="molecule type" value="Genomic_DNA"/>
</dbReference>
<dbReference type="SUPFAM" id="SSF82829">
    <property type="entry name" value="MesJ substrate recognition domain-like"/>
    <property type="match status" value="1"/>
</dbReference>
<dbReference type="NCBIfam" id="TIGR02432">
    <property type="entry name" value="lysidine_TilS_N"/>
    <property type="match status" value="1"/>
</dbReference>
<dbReference type="CDD" id="cd01992">
    <property type="entry name" value="TilS_N"/>
    <property type="match status" value="1"/>
</dbReference>
<dbReference type="Pfam" id="PF01171">
    <property type="entry name" value="ATP_bind_3"/>
    <property type="match status" value="1"/>
</dbReference>
<keyword evidence="6 8" id="KW-0067">ATP-binding</keyword>
<dbReference type="PANTHER" id="PTHR43033:SF1">
    <property type="entry name" value="TRNA(ILE)-LYSIDINE SYNTHASE-RELATED"/>
    <property type="match status" value="1"/>
</dbReference>
<proteinExistence type="inferred from homology"/>
<dbReference type="EC" id="6.3.4.19" evidence="8"/>
<dbReference type="GO" id="GO:0005737">
    <property type="term" value="C:cytoplasm"/>
    <property type="evidence" value="ECO:0007669"/>
    <property type="project" value="UniProtKB-SubCell"/>
</dbReference>
<evidence type="ECO:0000256" key="3">
    <source>
        <dbReference type="ARBA" id="ARBA00022598"/>
    </source>
</evidence>
<dbReference type="Gene3D" id="3.30.465.60">
    <property type="match status" value="1"/>
</dbReference>
<dbReference type="SMART" id="SM00977">
    <property type="entry name" value="TilS_C"/>
    <property type="match status" value="1"/>
</dbReference>
<comment type="subcellular location">
    <subcellularLocation>
        <location evidence="1 8">Cytoplasm</location>
    </subcellularLocation>
</comment>
<sequence length="434" mass="47636">MVLAAVSGGSDSVALARLLALAAPERGWRLALGHVDHGLRPDSAEDARFVAELAGELGAAYFCRKVTLAPRGRSLEEAAREARREALVDMAAQSGARAVALGHTLGDQAETVLMRLLGGSGPSGLAAMRPWDEPWWRPLLALGREELRAWLRTGSHLWREDPTNQSPQFLRNRVRHRLLPLAEELVNPRASEALARLAALSADEEDLWESWCAEQEGQVLRRQGTSLLLEAGALAAMHPARQRRLLRHAMKRLTGQGQHLLAPHVEQLLELLAGSAGRKLTLPGGLMAWREAAALRLDRADPPPCPALLIQGPATVELPHLGARLRLELVHDKPPLTGRGASACLPAQAVRWPLELRPPRPGERFHPLGAPGGKRLSRILIDRKIPLWWRARTLILADREGPWWAAPWAVAERARLKGTESAYLRLSFVDTPQG</sequence>
<comment type="domain">
    <text evidence="8">The N-terminal region contains the highly conserved SGGXDS motif, predicted to be a P-loop motif involved in ATP binding.</text>
</comment>
<dbReference type="InterPro" id="IPR011063">
    <property type="entry name" value="TilS/TtcA_N"/>
</dbReference>
<accession>A0AAU9EP12</accession>
<evidence type="ECO:0000313" key="11">
    <source>
        <dbReference type="Proteomes" id="UP001366166"/>
    </source>
</evidence>
<protein>
    <recommendedName>
        <fullName evidence="8">tRNA(Ile)-lysidine synthase</fullName>
        <ecNumber evidence="8">6.3.4.19</ecNumber>
    </recommendedName>
    <alternativeName>
        <fullName evidence="8">tRNA(Ile)-2-lysyl-cytidine synthase</fullName>
    </alternativeName>
    <alternativeName>
        <fullName evidence="8">tRNA(Ile)-lysidine synthetase</fullName>
    </alternativeName>
</protein>
<comment type="similarity">
    <text evidence="8">Belongs to the tRNA(Ile)-lysidine synthase family.</text>
</comment>
<evidence type="ECO:0000256" key="4">
    <source>
        <dbReference type="ARBA" id="ARBA00022694"/>
    </source>
</evidence>